<dbReference type="SUPFAM" id="SSF47413">
    <property type="entry name" value="lambda repressor-like DNA-binding domains"/>
    <property type="match status" value="1"/>
</dbReference>
<comment type="caution">
    <text evidence="2">The sequence shown here is derived from an EMBL/GenBank/DDBJ whole genome shotgun (WGS) entry which is preliminary data.</text>
</comment>
<sequence length="420" mass="44467">MSPSLGLLVRSARVAHGWTQRDLANRLHCSRSTISRLETGAQPLDDVATIRRLAEVLEITPTALGITATVTIHPPAEDDVRRRQLLTGLAVTAAAASAPARAAVAAAAGPETNPREYLLARIRDAMLGTGHPNQPIQAPQLPSALNAAIRDYDNCQYSRLADALPRLISSGHSAGETASSVLAETYTLVTRIMIKLDDQLGWVAADRARTLAAASGIPLVAGEAARNLAVLARRAGLHIQAAQIALGMAEDEMLQGRDPTLTAERGLLVMSAAYTAAHAGDRSGMRQLTEQAAATAAQLGRGVLLRDHGGGFSPTAVQLHLISAEYAAGDPSAAIAAARKLTPRSLPTLERRARYFTDIARAYGMWGRRNQCLQALLHAERAAPQETHSRPAVRDLVTSLLVSGRTSPELRGLAARCGIP</sequence>
<dbReference type="PROSITE" id="PS50943">
    <property type="entry name" value="HTH_CROC1"/>
    <property type="match status" value="1"/>
</dbReference>
<keyword evidence="3" id="KW-1185">Reference proteome</keyword>
<protein>
    <submittedName>
        <fullName evidence="2">Helix-turn-helix transcriptional regulator</fullName>
    </submittedName>
</protein>
<accession>A0ABV4QGG9</accession>
<dbReference type="Gene3D" id="1.10.260.40">
    <property type="entry name" value="lambda repressor-like DNA-binding domains"/>
    <property type="match status" value="1"/>
</dbReference>
<dbReference type="InterPro" id="IPR001387">
    <property type="entry name" value="Cro/C1-type_HTH"/>
</dbReference>
<dbReference type="EMBL" id="JAXCEI010000009">
    <property type="protein sequence ID" value="MFA1541647.1"/>
    <property type="molecule type" value="Genomic_DNA"/>
</dbReference>
<dbReference type="Proteomes" id="UP001569963">
    <property type="component" value="Unassembled WGS sequence"/>
</dbReference>
<gene>
    <name evidence="2" type="ORF">SM611_22185</name>
</gene>
<evidence type="ECO:0000313" key="2">
    <source>
        <dbReference type="EMBL" id="MFA1541647.1"/>
    </source>
</evidence>
<organism evidence="2 3">
    <name type="scientific">Actinomadura monticuli</name>
    <dbReference type="NCBI Taxonomy" id="3097367"/>
    <lineage>
        <taxon>Bacteria</taxon>
        <taxon>Bacillati</taxon>
        <taxon>Actinomycetota</taxon>
        <taxon>Actinomycetes</taxon>
        <taxon>Streptosporangiales</taxon>
        <taxon>Thermomonosporaceae</taxon>
        <taxon>Actinomadura</taxon>
    </lineage>
</organism>
<name>A0ABV4QGG9_9ACTN</name>
<evidence type="ECO:0000259" key="1">
    <source>
        <dbReference type="PROSITE" id="PS50943"/>
    </source>
</evidence>
<dbReference type="RefSeq" id="WP_371951800.1">
    <property type="nucleotide sequence ID" value="NZ_JAXCEI010000009.1"/>
</dbReference>
<dbReference type="SMART" id="SM00530">
    <property type="entry name" value="HTH_XRE"/>
    <property type="match status" value="1"/>
</dbReference>
<dbReference type="CDD" id="cd00093">
    <property type="entry name" value="HTH_XRE"/>
    <property type="match status" value="1"/>
</dbReference>
<proteinExistence type="predicted"/>
<feature type="domain" description="HTH cro/C1-type" evidence="1">
    <location>
        <begin position="9"/>
        <end position="64"/>
    </location>
</feature>
<dbReference type="Pfam" id="PF13560">
    <property type="entry name" value="HTH_31"/>
    <property type="match status" value="1"/>
</dbReference>
<reference evidence="2 3" key="1">
    <citation type="submission" date="2023-11" db="EMBL/GenBank/DDBJ databases">
        <title>Actinomadura monticuli sp. nov., isolated from volcanic ash.</title>
        <authorList>
            <person name="Lee S.D."/>
            <person name="Yang H."/>
            <person name="Kim I.S."/>
        </authorList>
    </citation>
    <scope>NUCLEOTIDE SEQUENCE [LARGE SCALE GENOMIC DNA]</scope>
    <source>
        <strain evidence="2 3">DLS-62</strain>
    </source>
</reference>
<dbReference type="InterPro" id="IPR010982">
    <property type="entry name" value="Lambda_DNA-bd_dom_sf"/>
</dbReference>
<evidence type="ECO:0000313" key="3">
    <source>
        <dbReference type="Proteomes" id="UP001569963"/>
    </source>
</evidence>